<dbReference type="Proteomes" id="UP000286045">
    <property type="component" value="Unassembled WGS sequence"/>
</dbReference>
<name>A0A439CU60_9PEZI</name>
<reference evidence="3 4" key="1">
    <citation type="submission" date="2018-12" db="EMBL/GenBank/DDBJ databases">
        <title>Draft genome sequence of Xylaria grammica IHI A82.</title>
        <authorList>
            <person name="Buettner E."/>
            <person name="Kellner H."/>
        </authorList>
    </citation>
    <scope>NUCLEOTIDE SEQUENCE [LARGE SCALE GENOMIC DNA]</scope>
    <source>
        <strain evidence="3 4">IHI A82</strain>
    </source>
</reference>
<dbReference type="Pfam" id="PF10494">
    <property type="entry name" value="Stk19"/>
    <property type="match status" value="1"/>
</dbReference>
<dbReference type="PANTHER" id="PTHR15243:SF0">
    <property type="entry name" value="SERINE_THREONINE-PROTEIN KINASE 19"/>
    <property type="match status" value="1"/>
</dbReference>
<organism evidence="3 4">
    <name type="scientific">Xylaria grammica</name>
    <dbReference type="NCBI Taxonomy" id="363999"/>
    <lineage>
        <taxon>Eukaryota</taxon>
        <taxon>Fungi</taxon>
        <taxon>Dikarya</taxon>
        <taxon>Ascomycota</taxon>
        <taxon>Pezizomycotina</taxon>
        <taxon>Sordariomycetes</taxon>
        <taxon>Xylariomycetidae</taxon>
        <taxon>Xylariales</taxon>
        <taxon>Xylariaceae</taxon>
        <taxon>Xylaria</taxon>
    </lineage>
</organism>
<protein>
    <recommendedName>
        <fullName evidence="5">Serine-threonine protein kinase 19</fullName>
    </recommendedName>
</protein>
<feature type="region of interest" description="Disordered" evidence="2">
    <location>
        <begin position="1"/>
        <end position="61"/>
    </location>
</feature>
<comment type="similarity">
    <text evidence="1">Belongs to the STK19 family.</text>
</comment>
<accession>A0A439CU60</accession>
<dbReference type="PANTHER" id="PTHR15243">
    <property type="entry name" value="SERINE/THREONINE-PROTEIN KINASE 19"/>
    <property type="match status" value="1"/>
</dbReference>
<evidence type="ECO:0000313" key="3">
    <source>
        <dbReference type="EMBL" id="RWA05718.1"/>
    </source>
</evidence>
<gene>
    <name evidence="3" type="ORF">EKO27_g9387</name>
</gene>
<proteinExistence type="inferred from homology"/>
<evidence type="ECO:0008006" key="5">
    <source>
        <dbReference type="Google" id="ProtNLM"/>
    </source>
</evidence>
<dbReference type="GO" id="GO:0046579">
    <property type="term" value="P:positive regulation of Ras protein signal transduction"/>
    <property type="evidence" value="ECO:0007669"/>
    <property type="project" value="TreeGrafter"/>
</dbReference>
<dbReference type="AlphaFoldDB" id="A0A439CU60"/>
<evidence type="ECO:0000256" key="1">
    <source>
        <dbReference type="ARBA" id="ARBA00093458"/>
    </source>
</evidence>
<feature type="compositionally biased region" description="Low complexity" evidence="2">
    <location>
        <begin position="18"/>
        <end position="46"/>
    </location>
</feature>
<comment type="caution">
    <text evidence="3">The sequence shown here is derived from an EMBL/GenBank/DDBJ whole genome shotgun (WGS) entry which is preliminary data.</text>
</comment>
<keyword evidence="4" id="KW-1185">Reference proteome</keyword>
<sequence length="422" mass="44977">MSLRSILGGSGRVKKKSSSTLSSRPSATRSPSSSSASPSPSWASSLPRRKPGAGARTASKRKNFEDDDDFFHDKLDDFGLVAALAVDLSLRDTPQAIQYIRARMFAPVPDAAAGMTSTRISEVLNYRRNLPPISSVAHVQALLSSPSAVEREVAELARRGFLRRIVVPRRGAVGEFVVLASDYEASLRKTTALSDSARENLLKYLASNPDSQVLARDALKPSEIEELVRAGFLTAHHTGGVVHYDAMSGTMGSYARPEDKITLTSLETVSRQAAGSLGTVGGQGALHNAGGSGGGSLSTRALTSSPATEYRLAAPGAGSFLKLVSTALDHLLSLLGKSKFREAPESTLKERWDGGVAKVDDAGHATAKRARGEFVGVLPGQTRKWRQFYGLTFDWVLQEAVGAGLVEVFETRSVGRGVRALR</sequence>
<dbReference type="EMBL" id="RYZI01000408">
    <property type="protein sequence ID" value="RWA05718.1"/>
    <property type="molecule type" value="Genomic_DNA"/>
</dbReference>
<evidence type="ECO:0000256" key="2">
    <source>
        <dbReference type="SAM" id="MobiDB-lite"/>
    </source>
</evidence>
<dbReference type="InterPro" id="IPR018865">
    <property type="entry name" value="STK19-like"/>
</dbReference>
<evidence type="ECO:0000313" key="4">
    <source>
        <dbReference type="Proteomes" id="UP000286045"/>
    </source>
</evidence>